<evidence type="ECO:0000313" key="3">
    <source>
        <dbReference type="EMBL" id="MCM8557737.1"/>
    </source>
</evidence>
<organism evidence="3 4">
    <name type="scientific">Sphingomicrobium sediminis</name>
    <dbReference type="NCBI Taxonomy" id="2950949"/>
    <lineage>
        <taxon>Bacteria</taxon>
        <taxon>Pseudomonadati</taxon>
        <taxon>Pseudomonadota</taxon>
        <taxon>Alphaproteobacteria</taxon>
        <taxon>Sphingomonadales</taxon>
        <taxon>Sphingomonadaceae</taxon>
        <taxon>Sphingomicrobium</taxon>
    </lineage>
</organism>
<dbReference type="Proteomes" id="UP001155128">
    <property type="component" value="Unassembled WGS sequence"/>
</dbReference>
<keyword evidence="1 3" id="KW-0378">Hydrolase</keyword>
<dbReference type="AlphaFoldDB" id="A0A9X2EHN6"/>
<comment type="caution">
    <text evidence="3">The sequence shown here is derived from an EMBL/GenBank/DDBJ whole genome shotgun (WGS) entry which is preliminary data.</text>
</comment>
<sequence length="316" mass="34583">MKVPTTTTRRLKTPEVPRRAKRWARRVAVAGEQSLYVLDRVGVSPATLLDRASKLREPKKASRRIATGVRYGSDKRQRMDIYVPQKPGPHPLPVVTFFYGGGWVRGHRDEFGFVGRALAARGYMVAMPDYRLAPKHRFPAFIEDGAAAMAWLTEHGATLGGDPTRQAVGGHSAGGHLAALLALNPDYLDAHGVPHDHVKAAALLSAPTNFLPFVDWRAISALGHHEPAHETQPINFAHAAAPPILFQHGRADRVVRARNAQQLHAKLVEAGADAELILYPGATHSDPIKAFSPLFQRFPVVEDLDDFLAGHLGLHD</sequence>
<proteinExistence type="predicted"/>
<gene>
    <name evidence="3" type="ORF">NDO55_07885</name>
</gene>
<reference evidence="3" key="1">
    <citation type="submission" date="2022-06" db="EMBL/GenBank/DDBJ databases">
        <title>Sphingomicrobium sedimins sp. nov., a marine bacterium isolated from tidal flat.</title>
        <authorList>
            <person name="Kim C.-H."/>
            <person name="Yoo Y."/>
            <person name="Kim J.-J."/>
        </authorList>
    </citation>
    <scope>NUCLEOTIDE SEQUENCE</scope>
    <source>
        <strain evidence="3">GRR-S6-50</strain>
    </source>
</reference>
<dbReference type="RefSeq" id="WP_252114062.1">
    <property type="nucleotide sequence ID" value="NZ_JAMSHT010000001.1"/>
</dbReference>
<dbReference type="InterPro" id="IPR029058">
    <property type="entry name" value="AB_hydrolase_fold"/>
</dbReference>
<dbReference type="Pfam" id="PF20434">
    <property type="entry name" value="BD-FAE"/>
    <property type="match status" value="1"/>
</dbReference>
<dbReference type="SUPFAM" id="SSF53474">
    <property type="entry name" value="alpha/beta-Hydrolases"/>
    <property type="match status" value="1"/>
</dbReference>
<dbReference type="EMBL" id="JAMSHT010000001">
    <property type="protein sequence ID" value="MCM8557737.1"/>
    <property type="molecule type" value="Genomic_DNA"/>
</dbReference>
<keyword evidence="4" id="KW-1185">Reference proteome</keyword>
<dbReference type="PANTHER" id="PTHR48081">
    <property type="entry name" value="AB HYDROLASE SUPERFAMILY PROTEIN C4A8.06C"/>
    <property type="match status" value="1"/>
</dbReference>
<dbReference type="Gene3D" id="3.40.50.1820">
    <property type="entry name" value="alpha/beta hydrolase"/>
    <property type="match status" value="1"/>
</dbReference>
<evidence type="ECO:0000313" key="4">
    <source>
        <dbReference type="Proteomes" id="UP001155128"/>
    </source>
</evidence>
<protein>
    <submittedName>
        <fullName evidence="3">Alpha/beta hydrolase</fullName>
    </submittedName>
</protein>
<name>A0A9X2EHN6_9SPHN</name>
<evidence type="ECO:0000256" key="1">
    <source>
        <dbReference type="ARBA" id="ARBA00022801"/>
    </source>
</evidence>
<evidence type="ECO:0000259" key="2">
    <source>
        <dbReference type="Pfam" id="PF20434"/>
    </source>
</evidence>
<accession>A0A9X2EHN6</accession>
<feature type="domain" description="BD-FAE-like" evidence="2">
    <location>
        <begin position="79"/>
        <end position="267"/>
    </location>
</feature>
<dbReference type="PANTHER" id="PTHR48081:SF33">
    <property type="entry name" value="KYNURENINE FORMAMIDASE"/>
    <property type="match status" value="1"/>
</dbReference>
<dbReference type="InterPro" id="IPR050300">
    <property type="entry name" value="GDXG_lipolytic_enzyme"/>
</dbReference>
<dbReference type="GO" id="GO:0016787">
    <property type="term" value="F:hydrolase activity"/>
    <property type="evidence" value="ECO:0007669"/>
    <property type="project" value="UniProtKB-KW"/>
</dbReference>
<dbReference type="InterPro" id="IPR049492">
    <property type="entry name" value="BD-FAE-like_dom"/>
</dbReference>